<dbReference type="Gene3D" id="3.30.70.120">
    <property type="match status" value="1"/>
</dbReference>
<dbReference type="GO" id="GO:0030234">
    <property type="term" value="F:enzyme regulator activity"/>
    <property type="evidence" value="ECO:0007669"/>
    <property type="project" value="InterPro"/>
</dbReference>
<gene>
    <name evidence="1" type="ORF">ASZ90_009770</name>
</gene>
<dbReference type="PANTHER" id="PTHR30115:SF11">
    <property type="entry name" value="NITROGEN REGULATORY PROTEIN P-II HOMOLOG"/>
    <property type="match status" value="1"/>
</dbReference>
<dbReference type="GO" id="GO:0005524">
    <property type="term" value="F:ATP binding"/>
    <property type="evidence" value="ECO:0007669"/>
    <property type="project" value="TreeGrafter"/>
</dbReference>
<dbReference type="PROSITE" id="PS00638">
    <property type="entry name" value="PII_GLNB_CTER"/>
    <property type="match status" value="1"/>
</dbReference>
<sequence>MMAMKMVTAIIRPEKFEAVKRALEEQGIYGMTVSEVRGRGEQKGIALKYRGRAIPVDLIPKLRLDLAVRSGDADLVIRTIKRAAWTGKFGDGRIFVMPVESVTKVRTDDAKPPER</sequence>
<dbReference type="InterPro" id="IPR015867">
    <property type="entry name" value="N-reg_PII/ATP_PRibTrfase_C"/>
</dbReference>
<dbReference type="InterPro" id="IPR017918">
    <property type="entry name" value="N-reg_PII_CS"/>
</dbReference>
<dbReference type="AlphaFoldDB" id="A0A0W8FHZ7"/>
<proteinExistence type="predicted"/>
<protein>
    <submittedName>
        <fullName evidence="1">Nitrogen regulatory protein p-ii</fullName>
    </submittedName>
</protein>
<dbReference type="PRINTS" id="PR00340">
    <property type="entry name" value="PIIGLNB"/>
</dbReference>
<dbReference type="SMART" id="SM00938">
    <property type="entry name" value="P-II"/>
    <property type="match status" value="1"/>
</dbReference>
<reference evidence="1" key="1">
    <citation type="journal article" date="2015" name="Proc. Natl. Acad. Sci. U.S.A.">
        <title>Networks of energetic and metabolic interactions define dynamics in microbial communities.</title>
        <authorList>
            <person name="Embree M."/>
            <person name="Liu J.K."/>
            <person name="Al-Bassam M.M."/>
            <person name="Zengler K."/>
        </authorList>
    </citation>
    <scope>NUCLEOTIDE SEQUENCE</scope>
</reference>
<dbReference type="SUPFAM" id="SSF54913">
    <property type="entry name" value="GlnB-like"/>
    <property type="match status" value="1"/>
</dbReference>
<dbReference type="PANTHER" id="PTHR30115">
    <property type="entry name" value="NITROGEN REGULATORY PROTEIN P-II"/>
    <property type="match status" value="1"/>
</dbReference>
<dbReference type="Pfam" id="PF00543">
    <property type="entry name" value="P-II"/>
    <property type="match status" value="1"/>
</dbReference>
<accession>A0A0W8FHZ7</accession>
<comment type="caution">
    <text evidence="1">The sequence shown here is derived from an EMBL/GenBank/DDBJ whole genome shotgun (WGS) entry which is preliminary data.</text>
</comment>
<organism evidence="1">
    <name type="scientific">hydrocarbon metagenome</name>
    <dbReference type="NCBI Taxonomy" id="938273"/>
    <lineage>
        <taxon>unclassified sequences</taxon>
        <taxon>metagenomes</taxon>
        <taxon>ecological metagenomes</taxon>
    </lineage>
</organism>
<dbReference type="PROSITE" id="PS51343">
    <property type="entry name" value="PII_GLNB_DOM"/>
    <property type="match status" value="1"/>
</dbReference>
<dbReference type="GO" id="GO:0006808">
    <property type="term" value="P:regulation of nitrogen utilization"/>
    <property type="evidence" value="ECO:0007669"/>
    <property type="project" value="InterPro"/>
</dbReference>
<dbReference type="GO" id="GO:0005829">
    <property type="term" value="C:cytosol"/>
    <property type="evidence" value="ECO:0007669"/>
    <property type="project" value="TreeGrafter"/>
</dbReference>
<name>A0A0W8FHZ7_9ZZZZ</name>
<evidence type="ECO:0000313" key="1">
    <source>
        <dbReference type="EMBL" id="KUG20507.1"/>
    </source>
</evidence>
<dbReference type="InterPro" id="IPR011322">
    <property type="entry name" value="N-reg_PII-like_a/b"/>
</dbReference>
<dbReference type="InterPro" id="IPR002187">
    <property type="entry name" value="N-reg_PII"/>
</dbReference>
<dbReference type="EMBL" id="LNQE01001184">
    <property type="protein sequence ID" value="KUG20507.1"/>
    <property type="molecule type" value="Genomic_DNA"/>
</dbReference>